<evidence type="ECO:0000256" key="6">
    <source>
        <dbReference type="SAM" id="MobiDB-lite"/>
    </source>
</evidence>
<dbReference type="PANTHER" id="PTHR23410">
    <property type="entry name" value="RIBOSOMAL PROTEIN L5-RELATED"/>
    <property type="match status" value="1"/>
</dbReference>
<feature type="domain" description="Large ribosomal subunit protein uL18 C-terminal eukaryotes" evidence="7">
    <location>
        <begin position="236"/>
        <end position="294"/>
    </location>
</feature>
<keyword evidence="5" id="KW-0687">Ribonucleoprotein</keyword>
<name>A0A5J4VPR2_9EUKA</name>
<evidence type="ECO:0000256" key="2">
    <source>
        <dbReference type="ARBA" id="ARBA00007116"/>
    </source>
</evidence>
<keyword evidence="4 8" id="KW-0689">Ribosomal protein</keyword>
<dbReference type="GO" id="GO:0008097">
    <property type="term" value="F:5S rRNA binding"/>
    <property type="evidence" value="ECO:0007669"/>
    <property type="project" value="InterPro"/>
</dbReference>
<evidence type="ECO:0000256" key="3">
    <source>
        <dbReference type="ARBA" id="ARBA00022490"/>
    </source>
</evidence>
<dbReference type="Gene3D" id="3.30.420.100">
    <property type="match status" value="1"/>
</dbReference>
<proteinExistence type="inferred from homology"/>
<dbReference type="Proteomes" id="UP000324800">
    <property type="component" value="Unassembled WGS sequence"/>
</dbReference>
<dbReference type="AlphaFoldDB" id="A0A5J4VPR2"/>
<dbReference type="PRINTS" id="PR00058">
    <property type="entry name" value="RIBOSOMALL5"/>
</dbReference>
<dbReference type="PANTHER" id="PTHR23410:SF12">
    <property type="entry name" value="LARGE RIBOSOMAL SUBUNIT PROTEIN UL18"/>
    <property type="match status" value="1"/>
</dbReference>
<dbReference type="FunFam" id="3.30.420.100:FF:000002">
    <property type="entry name" value="60S ribosomal protein L5"/>
    <property type="match status" value="1"/>
</dbReference>
<accession>A0A5J4VPR2</accession>
<comment type="similarity">
    <text evidence="2">Belongs to the universal ribosomal protein uL18 family.</text>
</comment>
<dbReference type="Pfam" id="PF14204">
    <property type="entry name" value="Ribosomal_L18_c"/>
    <property type="match status" value="1"/>
</dbReference>
<dbReference type="OrthoDB" id="1618453at2759"/>
<feature type="region of interest" description="Disordered" evidence="6">
    <location>
        <begin position="291"/>
        <end position="311"/>
    </location>
</feature>
<evidence type="ECO:0000259" key="7">
    <source>
        <dbReference type="Pfam" id="PF14204"/>
    </source>
</evidence>
<evidence type="ECO:0000256" key="4">
    <source>
        <dbReference type="ARBA" id="ARBA00022980"/>
    </source>
</evidence>
<sequence length="311" mass="35803">MGLHKERKNSAYFRRLQVKYRRRRECRTDYQQRRKMITQNLNSINTPKHRLVVRRTNKDIVAQITTAHVQGDKVLSVAYSHELKRYGIPVGLTNYAACYATGLLLARRVLKKLNLDTKYPGAKEPTTKKVEIERIKGGPNPFKAVLDVGLSRTTTGARIFAVLKGASDGGINIPHNEKRFVGFDVKSKKLNGDVLRQHILGKHVADYMKELKEEDPEKYKHQFSQFIKLGIDSDSVEAMYKKAHAAIRADPTFVPTQKKVPAIKGEQNPKAHQKRFPLKLRQQRFRQKLEAIKRRQKRAEDALREEGIEDN</sequence>
<evidence type="ECO:0000313" key="9">
    <source>
        <dbReference type="Proteomes" id="UP000324800"/>
    </source>
</evidence>
<gene>
    <name evidence="8" type="ORF">EZS28_020155</name>
</gene>
<dbReference type="InterPro" id="IPR057268">
    <property type="entry name" value="Ribosomal_L18"/>
</dbReference>
<dbReference type="GO" id="GO:0022625">
    <property type="term" value="C:cytosolic large ribosomal subunit"/>
    <property type="evidence" value="ECO:0007669"/>
    <property type="project" value="TreeGrafter"/>
</dbReference>
<dbReference type="GO" id="GO:0003735">
    <property type="term" value="F:structural constituent of ribosome"/>
    <property type="evidence" value="ECO:0007669"/>
    <property type="project" value="InterPro"/>
</dbReference>
<dbReference type="GO" id="GO:0006412">
    <property type="term" value="P:translation"/>
    <property type="evidence" value="ECO:0007669"/>
    <property type="project" value="InterPro"/>
</dbReference>
<evidence type="ECO:0000256" key="5">
    <source>
        <dbReference type="ARBA" id="ARBA00023274"/>
    </source>
</evidence>
<evidence type="ECO:0000313" key="8">
    <source>
        <dbReference type="EMBL" id="KAA6384316.1"/>
    </source>
</evidence>
<protein>
    <submittedName>
        <fullName evidence="8">Putative 60S ribosomal protein L5</fullName>
    </submittedName>
</protein>
<keyword evidence="3" id="KW-0963">Cytoplasm</keyword>
<dbReference type="SUPFAM" id="SSF53137">
    <property type="entry name" value="Translational machinery components"/>
    <property type="match status" value="1"/>
</dbReference>
<dbReference type="GO" id="GO:0000027">
    <property type="term" value="P:ribosomal large subunit assembly"/>
    <property type="evidence" value="ECO:0007669"/>
    <property type="project" value="TreeGrafter"/>
</dbReference>
<reference evidence="8 9" key="1">
    <citation type="submission" date="2019-03" db="EMBL/GenBank/DDBJ databases">
        <title>Single cell metagenomics reveals metabolic interactions within the superorganism composed of flagellate Streblomastix strix and complex community of Bacteroidetes bacteria on its surface.</title>
        <authorList>
            <person name="Treitli S.C."/>
            <person name="Kolisko M."/>
            <person name="Husnik F."/>
            <person name="Keeling P."/>
            <person name="Hampl V."/>
        </authorList>
    </citation>
    <scope>NUCLEOTIDE SEQUENCE [LARGE SCALE GENOMIC DNA]</scope>
    <source>
        <strain evidence="8">ST1C</strain>
    </source>
</reference>
<evidence type="ECO:0000256" key="1">
    <source>
        <dbReference type="ARBA" id="ARBA00004496"/>
    </source>
</evidence>
<comment type="caution">
    <text evidence="8">The sequence shown here is derived from an EMBL/GenBank/DDBJ whole genome shotgun (WGS) entry which is preliminary data.</text>
</comment>
<organism evidence="8 9">
    <name type="scientific">Streblomastix strix</name>
    <dbReference type="NCBI Taxonomy" id="222440"/>
    <lineage>
        <taxon>Eukaryota</taxon>
        <taxon>Metamonada</taxon>
        <taxon>Preaxostyla</taxon>
        <taxon>Oxymonadida</taxon>
        <taxon>Streblomastigidae</taxon>
        <taxon>Streblomastix</taxon>
    </lineage>
</organism>
<dbReference type="InterPro" id="IPR005485">
    <property type="entry name" value="Rbsml_uL18_euk_arch"/>
</dbReference>
<dbReference type="EMBL" id="SNRW01005815">
    <property type="protein sequence ID" value="KAA6384316.1"/>
    <property type="molecule type" value="Genomic_DNA"/>
</dbReference>
<dbReference type="HAMAP" id="MF_01337_A">
    <property type="entry name" value="Ribosomal_uL18_A"/>
    <property type="match status" value="1"/>
</dbReference>
<comment type="subcellular location">
    <subcellularLocation>
        <location evidence="1">Cytoplasm</location>
    </subcellularLocation>
</comment>
<dbReference type="InterPro" id="IPR025607">
    <property type="entry name" value="Ribosomal_uL18_C_euk"/>
</dbReference>
<dbReference type="CDD" id="cd00432">
    <property type="entry name" value="Ribosomal_L18_L5e"/>
    <property type="match status" value="1"/>
</dbReference>
<dbReference type="Pfam" id="PF17144">
    <property type="entry name" value="Ribosomal_L5e"/>
    <property type="match status" value="1"/>
</dbReference>